<dbReference type="PANTHER" id="PTHR10788">
    <property type="entry name" value="TREHALOSE-6-PHOSPHATE SYNTHASE"/>
    <property type="match status" value="1"/>
</dbReference>
<sequence>MWTKDDLQKLVQRQTSEFRLIIVSNRQPYIHDLVDGEPQYVVPSGGLTAALDPLMQACGGTWIAYGGGKGDKYIVDRDSRVMVPPDNPSYSLRLVWLTEEEEQGYYYGFSNEALWPLCHNAYTEPIFDLRDWQTYQAVNRKFADLVLDEVGDSPAIVLTQDYHLALLPQYLRQSSAPIITGQFWHIPWPHSEIFRICPWQAELMEGLLGNNLLGFHIGDHCSNFMDAASRTLPVRVDTEYNRIDYQGETTLVRPFPISIDFEDICHLSESVEVEEEMERIKEEWGFSDQLIGLGIDRVDYTKGIPHRFRAIGRFFEKYPEYMGKVVFVQAGVLSRSDIEAYQLLGGQIDRLVGEINSRFGYGDWQPIVYKPDDLPSVTLMALRRLSRFCIVSSLHDGMNLVAKEYVASRFDDDGVLILSPFAGAALELTQSLIVNPYATEEMADAIRDAVTMPSEERRRRMAHMRGIVRENNIYKWAARLLVELMQCARETNFRRSLYASATASRQISEAEHVLMLFDYDGTLSPIATRPDLAALPGETRDYLQALNSKAAYSLGIVSGRSLDDVSAMVDVPGLIYAGNHGLEIQWEKEEFIHPEALALQPVIDSILRDLDDRLSGYEGVLVEGKALTLTVHYRLTPESLLTQVHAGFDAALSDYAGSGRVRITRGKEVLEVRPNISWDKGRAIDKIASQFADSTLSVFFGDDVTDEDGFAAIRELGGISVFVGGAREPTRALYRVDSPAEVAETLRLLTEL</sequence>
<dbReference type="Gene3D" id="3.30.70.1020">
    <property type="entry name" value="Trehalose-6-phosphate phosphatase related protein, domain 2"/>
    <property type="match status" value="1"/>
</dbReference>
<protein>
    <submittedName>
        <fullName evidence="3">Bifunctional trehalose-6-phosphate synthase/phosphatase</fullName>
    </submittedName>
</protein>
<dbReference type="NCBIfam" id="NF011071">
    <property type="entry name" value="PRK14501.1"/>
    <property type="match status" value="1"/>
</dbReference>
<dbReference type="SUPFAM" id="SSF53756">
    <property type="entry name" value="UDP-Glycosyltransferase/glycogen phosphorylase"/>
    <property type="match status" value="1"/>
</dbReference>
<evidence type="ECO:0000313" key="4">
    <source>
        <dbReference type="Proteomes" id="UP001174909"/>
    </source>
</evidence>
<dbReference type="Pfam" id="PF00982">
    <property type="entry name" value="Glyco_transf_20"/>
    <property type="match status" value="1"/>
</dbReference>
<dbReference type="GO" id="GO:0005992">
    <property type="term" value="P:trehalose biosynthetic process"/>
    <property type="evidence" value="ECO:0007669"/>
    <property type="project" value="InterPro"/>
</dbReference>
<keyword evidence="4" id="KW-1185">Reference proteome</keyword>
<evidence type="ECO:0000256" key="1">
    <source>
        <dbReference type="ARBA" id="ARBA00005409"/>
    </source>
</evidence>
<dbReference type="GO" id="GO:0004805">
    <property type="term" value="F:trehalose-phosphatase activity"/>
    <property type="evidence" value="ECO:0007669"/>
    <property type="project" value="TreeGrafter"/>
</dbReference>
<evidence type="ECO:0000313" key="3">
    <source>
        <dbReference type="EMBL" id="CAI8034943.1"/>
    </source>
</evidence>
<dbReference type="InterPro" id="IPR036412">
    <property type="entry name" value="HAD-like_sf"/>
</dbReference>
<reference evidence="3" key="1">
    <citation type="submission" date="2023-03" db="EMBL/GenBank/DDBJ databases">
        <authorList>
            <person name="Steffen K."/>
            <person name="Cardenas P."/>
        </authorList>
    </citation>
    <scope>NUCLEOTIDE SEQUENCE</scope>
</reference>
<dbReference type="PANTHER" id="PTHR10788:SF106">
    <property type="entry name" value="BCDNA.GH08860"/>
    <property type="match status" value="1"/>
</dbReference>
<evidence type="ECO:0000256" key="2">
    <source>
        <dbReference type="ARBA" id="ARBA00006330"/>
    </source>
</evidence>
<dbReference type="NCBIfam" id="TIGR00685">
    <property type="entry name" value="T6PP"/>
    <property type="match status" value="1"/>
</dbReference>
<dbReference type="InterPro" id="IPR003337">
    <property type="entry name" value="Trehalose_PPase"/>
</dbReference>
<dbReference type="InterPro" id="IPR006379">
    <property type="entry name" value="HAD-SF_hydro_IIB"/>
</dbReference>
<dbReference type="SUPFAM" id="SSF56784">
    <property type="entry name" value="HAD-like"/>
    <property type="match status" value="1"/>
</dbReference>
<gene>
    <name evidence="3" type="ORF">GBAR_LOCUS19621</name>
</gene>
<dbReference type="EMBL" id="CASHTH010002760">
    <property type="protein sequence ID" value="CAI8034943.1"/>
    <property type="molecule type" value="Genomic_DNA"/>
</dbReference>
<dbReference type="Gene3D" id="3.40.50.2000">
    <property type="entry name" value="Glycogen Phosphorylase B"/>
    <property type="match status" value="2"/>
</dbReference>
<comment type="caution">
    <text evidence="3">The sequence shown here is derived from an EMBL/GenBank/DDBJ whole genome shotgun (WGS) entry which is preliminary data.</text>
</comment>
<proteinExistence type="inferred from homology"/>
<dbReference type="Pfam" id="PF02358">
    <property type="entry name" value="Trehalose_PPase"/>
    <property type="match status" value="1"/>
</dbReference>
<dbReference type="CDD" id="cd03788">
    <property type="entry name" value="GT20_TPS"/>
    <property type="match status" value="1"/>
</dbReference>
<organism evidence="3 4">
    <name type="scientific">Geodia barretti</name>
    <name type="common">Barrett's horny sponge</name>
    <dbReference type="NCBI Taxonomy" id="519541"/>
    <lineage>
        <taxon>Eukaryota</taxon>
        <taxon>Metazoa</taxon>
        <taxon>Porifera</taxon>
        <taxon>Demospongiae</taxon>
        <taxon>Heteroscleromorpha</taxon>
        <taxon>Tetractinellida</taxon>
        <taxon>Astrophorina</taxon>
        <taxon>Geodiidae</taxon>
        <taxon>Geodia</taxon>
    </lineage>
</organism>
<comment type="similarity">
    <text evidence="2">In the C-terminal section; belongs to the trehalose phosphatase family.</text>
</comment>
<dbReference type="GO" id="GO:0005829">
    <property type="term" value="C:cytosol"/>
    <property type="evidence" value="ECO:0007669"/>
    <property type="project" value="TreeGrafter"/>
</dbReference>
<dbReference type="NCBIfam" id="TIGR01484">
    <property type="entry name" value="HAD-SF-IIB"/>
    <property type="match status" value="1"/>
</dbReference>
<dbReference type="InterPro" id="IPR023214">
    <property type="entry name" value="HAD_sf"/>
</dbReference>
<dbReference type="InterPro" id="IPR001830">
    <property type="entry name" value="Glyco_trans_20"/>
</dbReference>
<accession>A0AA35WV41</accession>
<dbReference type="AlphaFoldDB" id="A0AA35WV41"/>
<name>A0AA35WV41_GEOBA</name>
<dbReference type="GO" id="GO:0003825">
    <property type="term" value="F:alpha,alpha-trehalose-phosphate synthase (UDP-forming) activity"/>
    <property type="evidence" value="ECO:0007669"/>
    <property type="project" value="TreeGrafter"/>
</dbReference>
<dbReference type="CDD" id="cd01627">
    <property type="entry name" value="HAD_TPP"/>
    <property type="match status" value="1"/>
</dbReference>
<dbReference type="Gene3D" id="3.40.50.1000">
    <property type="entry name" value="HAD superfamily/HAD-like"/>
    <property type="match status" value="1"/>
</dbReference>
<comment type="similarity">
    <text evidence="1">In the N-terminal section; belongs to the glycosyltransferase 20 family.</text>
</comment>
<dbReference type="Proteomes" id="UP001174909">
    <property type="component" value="Unassembled WGS sequence"/>
</dbReference>